<dbReference type="EMBL" id="HACA01005541">
    <property type="protein sequence ID" value="CDW22902.1"/>
    <property type="molecule type" value="Transcribed_RNA"/>
</dbReference>
<proteinExistence type="predicted"/>
<protein>
    <submittedName>
        <fullName evidence="1">Uncharacterized protein</fullName>
    </submittedName>
</protein>
<reference evidence="1" key="1">
    <citation type="submission" date="2014-05" db="EMBL/GenBank/DDBJ databases">
        <authorList>
            <person name="Chronopoulou M."/>
        </authorList>
    </citation>
    <scope>NUCLEOTIDE SEQUENCE</scope>
    <source>
        <tissue evidence="1">Whole organism</tissue>
    </source>
</reference>
<name>A0A0K2TBG2_LEPSM</name>
<accession>A0A0K2TBG2</accession>
<evidence type="ECO:0000313" key="1">
    <source>
        <dbReference type="EMBL" id="CDW22902.1"/>
    </source>
</evidence>
<sequence>MKKTGVAFEIEVQEGNERRCEAPCFGITVDNRTRHLAIRP</sequence>
<organism evidence="1">
    <name type="scientific">Lepeophtheirus salmonis</name>
    <name type="common">Salmon louse</name>
    <name type="synonym">Caligus salmonis</name>
    <dbReference type="NCBI Taxonomy" id="72036"/>
    <lineage>
        <taxon>Eukaryota</taxon>
        <taxon>Metazoa</taxon>
        <taxon>Ecdysozoa</taxon>
        <taxon>Arthropoda</taxon>
        <taxon>Crustacea</taxon>
        <taxon>Multicrustacea</taxon>
        <taxon>Hexanauplia</taxon>
        <taxon>Copepoda</taxon>
        <taxon>Siphonostomatoida</taxon>
        <taxon>Caligidae</taxon>
        <taxon>Lepeophtheirus</taxon>
    </lineage>
</organism>
<dbReference type="AlphaFoldDB" id="A0A0K2TBG2"/>